<name>A0A7J7RSG6_MYOMY</name>
<gene>
    <name evidence="1" type="ORF">mMyoMyo1_010185</name>
</gene>
<dbReference type="AlphaFoldDB" id="A0A7J7RSG6"/>
<accession>A0A7J7RSG6</accession>
<organism evidence="1 2">
    <name type="scientific">Myotis myotis</name>
    <name type="common">Greater mouse-eared bat</name>
    <name type="synonym">Vespertilio myotis</name>
    <dbReference type="NCBI Taxonomy" id="51298"/>
    <lineage>
        <taxon>Eukaryota</taxon>
        <taxon>Metazoa</taxon>
        <taxon>Chordata</taxon>
        <taxon>Craniata</taxon>
        <taxon>Vertebrata</taxon>
        <taxon>Euteleostomi</taxon>
        <taxon>Mammalia</taxon>
        <taxon>Eutheria</taxon>
        <taxon>Laurasiatheria</taxon>
        <taxon>Chiroptera</taxon>
        <taxon>Yangochiroptera</taxon>
        <taxon>Vespertilionidae</taxon>
        <taxon>Myotis</taxon>
    </lineage>
</organism>
<sequence>MENGTICIIKGQWPERPDDRSPGGALMGLAVRRVSGSRLPPKPPGTAGLGLAMSRAGPLENKNKCPLLTSVSLLLPHPGQCTDIAFGSGVLSHLYQRAVLLKVNFPAETGLAQWIERRPVD</sequence>
<protein>
    <submittedName>
        <fullName evidence="1">Uncharacterized protein</fullName>
    </submittedName>
</protein>
<dbReference type="EMBL" id="JABWUV010000022">
    <property type="protein sequence ID" value="KAF6279142.1"/>
    <property type="molecule type" value="Genomic_DNA"/>
</dbReference>
<comment type="caution">
    <text evidence="1">The sequence shown here is derived from an EMBL/GenBank/DDBJ whole genome shotgun (WGS) entry which is preliminary data.</text>
</comment>
<evidence type="ECO:0000313" key="1">
    <source>
        <dbReference type="EMBL" id="KAF6279142.1"/>
    </source>
</evidence>
<reference evidence="1 2" key="1">
    <citation type="journal article" date="2020" name="Nature">
        <title>Six reference-quality genomes reveal evolution of bat adaptations.</title>
        <authorList>
            <person name="Jebb D."/>
            <person name="Huang Z."/>
            <person name="Pippel M."/>
            <person name="Hughes G.M."/>
            <person name="Lavrichenko K."/>
            <person name="Devanna P."/>
            <person name="Winkler S."/>
            <person name="Jermiin L.S."/>
            <person name="Skirmuntt E.C."/>
            <person name="Katzourakis A."/>
            <person name="Burkitt-Gray L."/>
            <person name="Ray D.A."/>
            <person name="Sullivan K.A.M."/>
            <person name="Roscito J.G."/>
            <person name="Kirilenko B.M."/>
            <person name="Davalos L.M."/>
            <person name="Corthals A.P."/>
            <person name="Power M.L."/>
            <person name="Jones G."/>
            <person name="Ransome R.D."/>
            <person name="Dechmann D.K.N."/>
            <person name="Locatelli A.G."/>
            <person name="Puechmaille S.J."/>
            <person name="Fedrigo O."/>
            <person name="Jarvis E.D."/>
            <person name="Hiller M."/>
            <person name="Vernes S.C."/>
            <person name="Myers E.W."/>
            <person name="Teeling E.C."/>
        </authorList>
    </citation>
    <scope>NUCLEOTIDE SEQUENCE [LARGE SCALE GENOMIC DNA]</scope>
    <source>
        <strain evidence="1">MMyoMyo1</strain>
        <tissue evidence="1">Flight muscle</tissue>
    </source>
</reference>
<proteinExistence type="predicted"/>
<dbReference type="Proteomes" id="UP000527355">
    <property type="component" value="Unassembled WGS sequence"/>
</dbReference>
<keyword evidence="2" id="KW-1185">Reference proteome</keyword>
<evidence type="ECO:0000313" key="2">
    <source>
        <dbReference type="Proteomes" id="UP000527355"/>
    </source>
</evidence>